<proteinExistence type="predicted"/>
<dbReference type="AlphaFoldDB" id="A0A5S9R077"/>
<evidence type="ECO:0000313" key="3">
    <source>
        <dbReference type="Proteomes" id="UP000441399"/>
    </source>
</evidence>
<dbReference type="InterPro" id="IPR025392">
    <property type="entry name" value="DUF4124"/>
</dbReference>
<protein>
    <recommendedName>
        <fullName evidence="1">DUF4124 domain-containing protein</fullName>
    </recommendedName>
</protein>
<feature type="domain" description="DUF4124" evidence="1">
    <location>
        <begin position="15"/>
        <end position="61"/>
    </location>
</feature>
<reference evidence="2 3" key="1">
    <citation type="submission" date="2019-11" db="EMBL/GenBank/DDBJ databases">
        <authorList>
            <person name="Holert J."/>
        </authorList>
    </citation>
    <scope>NUCLEOTIDE SEQUENCE [LARGE SCALE GENOMIC DNA]</scope>
    <source>
        <strain evidence="2">SB11_3</strain>
    </source>
</reference>
<evidence type="ECO:0000313" key="2">
    <source>
        <dbReference type="EMBL" id="CAA0124949.1"/>
    </source>
</evidence>
<dbReference type="OrthoDB" id="7068596at2"/>
<organism evidence="2 3">
    <name type="scientific">BD1-7 clade bacterium</name>
    <dbReference type="NCBI Taxonomy" id="2029982"/>
    <lineage>
        <taxon>Bacteria</taxon>
        <taxon>Pseudomonadati</taxon>
        <taxon>Pseudomonadota</taxon>
        <taxon>Gammaproteobacteria</taxon>
        <taxon>Cellvibrionales</taxon>
        <taxon>Spongiibacteraceae</taxon>
        <taxon>BD1-7 clade</taxon>
    </lineage>
</organism>
<dbReference type="Pfam" id="PF13511">
    <property type="entry name" value="DUF4124"/>
    <property type="match status" value="1"/>
</dbReference>
<dbReference type="Proteomes" id="UP000441399">
    <property type="component" value="Unassembled WGS sequence"/>
</dbReference>
<sequence>MTHVLKKVIQFTGMMIVCIPMALGEIYSWIDENGKRQYSDRKPPSQQTVEQVDVKPVNTSRPVVIPKSDYDEFEQQAALDSAAQNALRQQARKWGSSHCVRRIIWNSPVDKATGSGGYSRKRAVVCKEPVPARFRPFLDNARYDKALYYGQ</sequence>
<name>A0A5S9R077_9GAMM</name>
<keyword evidence="3" id="KW-1185">Reference proteome</keyword>
<evidence type="ECO:0000259" key="1">
    <source>
        <dbReference type="Pfam" id="PF13511"/>
    </source>
</evidence>
<accession>A0A5S9R077</accession>
<dbReference type="EMBL" id="CACSIO010000061">
    <property type="protein sequence ID" value="CAA0124949.1"/>
    <property type="molecule type" value="Genomic_DNA"/>
</dbReference>
<gene>
    <name evidence="2" type="ORF">OPDIPICF_03265</name>
</gene>